<gene>
    <name evidence="1" type="ORF">SAMN05443999_1214</name>
</gene>
<dbReference type="GO" id="GO:0043565">
    <property type="term" value="F:sequence-specific DNA binding"/>
    <property type="evidence" value="ECO:0007669"/>
    <property type="project" value="InterPro"/>
</dbReference>
<dbReference type="InterPro" id="IPR010921">
    <property type="entry name" value="Trp_repressor/repl_initiator"/>
</dbReference>
<organism evidence="1 2">
    <name type="scientific">Roseovarius azorensis</name>
    <dbReference type="NCBI Taxonomy" id="1287727"/>
    <lineage>
        <taxon>Bacteria</taxon>
        <taxon>Pseudomonadati</taxon>
        <taxon>Pseudomonadota</taxon>
        <taxon>Alphaproteobacteria</taxon>
        <taxon>Rhodobacterales</taxon>
        <taxon>Roseobacteraceae</taxon>
        <taxon>Roseovarius</taxon>
    </lineage>
</organism>
<name>A0A1H7XIL0_9RHOB</name>
<sequence>MEHQNEHRMEVRGPRGVSRIEVLDGPTGRRRWPDDLKARIVAESFQPGARVCDVAAKYGLIARHLSGWRGLARKGELVVPMDAVPAFVPLVIEPSVDAAAATASADADVIKVEICGAVLHVTPDCSPDRAAALVAALRKVL</sequence>
<dbReference type="Proteomes" id="UP000199582">
    <property type="component" value="Unassembled WGS sequence"/>
</dbReference>
<accession>A0A1H7XIL0</accession>
<dbReference type="PANTHER" id="PTHR37936:SF3">
    <property type="entry name" value="TRANSPOSASE INSC FOR INSERTION ELEMENT IS2A-RELATED"/>
    <property type="match status" value="1"/>
</dbReference>
<dbReference type="PANTHER" id="PTHR37936">
    <property type="entry name" value="TRANSPOSASE INSC FOR INSERTION ELEMENT IS2A-RELATED"/>
    <property type="match status" value="1"/>
</dbReference>
<dbReference type="EMBL" id="FOAG01000021">
    <property type="protein sequence ID" value="SEM33505.1"/>
    <property type="molecule type" value="Genomic_DNA"/>
</dbReference>
<evidence type="ECO:0000313" key="1">
    <source>
        <dbReference type="EMBL" id="SEM33505.1"/>
    </source>
</evidence>
<proteinExistence type="predicted"/>
<dbReference type="STRING" id="1287727.SAMN05443999_1214"/>
<dbReference type="GO" id="GO:0006313">
    <property type="term" value="P:DNA transposition"/>
    <property type="evidence" value="ECO:0007669"/>
    <property type="project" value="InterPro"/>
</dbReference>
<dbReference type="InterPro" id="IPR002514">
    <property type="entry name" value="Transposase_8"/>
</dbReference>
<dbReference type="NCBIfam" id="NF047595">
    <property type="entry name" value="IS66_ISRel24_TnpA"/>
    <property type="match status" value="1"/>
</dbReference>
<dbReference type="AlphaFoldDB" id="A0A1H7XIL0"/>
<keyword evidence="2" id="KW-1185">Reference proteome</keyword>
<reference evidence="1 2" key="1">
    <citation type="submission" date="2016-10" db="EMBL/GenBank/DDBJ databases">
        <authorList>
            <person name="de Groot N.N."/>
        </authorList>
    </citation>
    <scope>NUCLEOTIDE SEQUENCE [LARGE SCALE GENOMIC DNA]</scope>
    <source>
        <strain evidence="1 2">DSM 100674</strain>
    </source>
</reference>
<protein>
    <submittedName>
        <fullName evidence="1">Transposase</fullName>
    </submittedName>
</protein>
<dbReference type="SUPFAM" id="SSF48295">
    <property type="entry name" value="TrpR-like"/>
    <property type="match status" value="1"/>
</dbReference>
<dbReference type="RefSeq" id="WP_245770750.1">
    <property type="nucleotide sequence ID" value="NZ_FOAG01000021.1"/>
</dbReference>
<evidence type="ECO:0000313" key="2">
    <source>
        <dbReference type="Proteomes" id="UP000199582"/>
    </source>
</evidence>
<dbReference type="GO" id="GO:0004803">
    <property type="term" value="F:transposase activity"/>
    <property type="evidence" value="ECO:0007669"/>
    <property type="project" value="InterPro"/>
</dbReference>
<dbReference type="Pfam" id="PF01527">
    <property type="entry name" value="HTH_Tnp_1"/>
    <property type="match status" value="1"/>
</dbReference>